<gene>
    <name evidence="13" type="primary">LOC102381581</name>
</gene>
<sequence>MPLQDNPSVPNSTIFFLTGIPGLEAMHRWISIPFCTVFTVALLGNGTLLYIIKTEPSLHKPMFYFLAMLAVIDLVLSMTTMPKTLSIFLFNAREISFSGCLVQMFFLHSFSIMESAVLLAMAFDRYVAICIPLRYTTILTNALIVKIGLAALSRAVLLMFPLPFLLRRLPYCHSHIIAHCYCEHMAVVKLACANSRFNNIYGIIVALFIVGFDLMFIGLSYVKILRTVLNLASKEERIKAFGTCISHICAILVFYTPVVLSSIIHRFGYHVASHIHILMANFYLLFPPMMNPIVYGVKTKQIRDRMLILLQKWCRSVVPNAELVGTRLSTRPSAIAYCHKKLSS</sequence>
<comment type="similarity">
    <text evidence="9">Belongs to the G-protein coupled receptor 1 family.</text>
</comment>
<keyword evidence="5 10" id="KW-0552">Olfaction</keyword>
<feature type="transmembrane region" description="Helical" evidence="10">
    <location>
        <begin position="101"/>
        <end position="123"/>
    </location>
</feature>
<keyword evidence="6 10" id="KW-1133">Transmembrane helix</keyword>
<evidence type="ECO:0000259" key="11">
    <source>
        <dbReference type="PROSITE" id="PS50262"/>
    </source>
</evidence>
<keyword evidence="9" id="KW-0297">G-protein coupled receptor</keyword>
<reference evidence="13" key="1">
    <citation type="submission" date="2025-08" db="UniProtKB">
        <authorList>
            <consortium name="RefSeq"/>
        </authorList>
    </citation>
    <scope>IDENTIFICATION</scope>
</reference>
<dbReference type="GO" id="GO:0004984">
    <property type="term" value="F:olfactory receptor activity"/>
    <property type="evidence" value="ECO:0007669"/>
    <property type="project" value="InterPro"/>
</dbReference>
<organism evidence="12 13">
    <name type="scientific">Alligator sinensis</name>
    <name type="common">Chinese alligator</name>
    <dbReference type="NCBI Taxonomy" id="38654"/>
    <lineage>
        <taxon>Eukaryota</taxon>
        <taxon>Metazoa</taxon>
        <taxon>Chordata</taxon>
        <taxon>Craniata</taxon>
        <taxon>Vertebrata</taxon>
        <taxon>Euteleostomi</taxon>
        <taxon>Archelosauria</taxon>
        <taxon>Archosauria</taxon>
        <taxon>Crocodylia</taxon>
        <taxon>Alligatoridae</taxon>
        <taxon>Alligatorinae</taxon>
        <taxon>Alligator</taxon>
    </lineage>
</organism>
<dbReference type="SUPFAM" id="SSF81321">
    <property type="entry name" value="Family A G protein-coupled receptor-like"/>
    <property type="match status" value="1"/>
</dbReference>
<dbReference type="InterPro" id="IPR000276">
    <property type="entry name" value="GPCR_Rhodpsn"/>
</dbReference>
<dbReference type="PANTHER" id="PTHR26450:SF11">
    <property type="entry name" value="OLFACTORY RECEPTOR"/>
    <property type="match status" value="1"/>
</dbReference>
<proteinExistence type="inferred from homology"/>
<feature type="transmembrane region" description="Helical" evidence="10">
    <location>
        <begin position="29"/>
        <end position="51"/>
    </location>
</feature>
<evidence type="ECO:0000256" key="1">
    <source>
        <dbReference type="ARBA" id="ARBA00002936"/>
    </source>
</evidence>
<feature type="transmembrane region" description="Helical" evidence="10">
    <location>
        <begin position="135"/>
        <end position="160"/>
    </location>
</feature>
<dbReference type="KEGG" id="asn:102381581"/>
<dbReference type="InParanoid" id="A0A1U7SAG1"/>
<evidence type="ECO:0000256" key="5">
    <source>
        <dbReference type="ARBA" id="ARBA00022725"/>
    </source>
</evidence>
<feature type="transmembrane region" description="Helical" evidence="10">
    <location>
        <begin position="240"/>
        <end position="263"/>
    </location>
</feature>
<dbReference type="PRINTS" id="PR00237">
    <property type="entry name" value="GPCRRHODOPSN"/>
</dbReference>
<keyword evidence="10" id="KW-1003">Cell membrane</keyword>
<dbReference type="FunFam" id="1.20.1070.10:FF:000006">
    <property type="entry name" value="Olfactory receptor"/>
    <property type="match status" value="1"/>
</dbReference>
<dbReference type="RefSeq" id="XP_006032157.1">
    <property type="nucleotide sequence ID" value="XM_006032095.1"/>
</dbReference>
<keyword evidence="7 10" id="KW-0472">Membrane</keyword>
<name>A0A1U7SAG1_ALLSI</name>
<keyword evidence="12" id="KW-1185">Reference proteome</keyword>
<dbReference type="Pfam" id="PF13853">
    <property type="entry name" value="7tm_4"/>
    <property type="match status" value="1"/>
</dbReference>
<dbReference type="GeneID" id="102381581"/>
<dbReference type="InterPro" id="IPR017452">
    <property type="entry name" value="GPCR_Rhodpsn_7TM"/>
</dbReference>
<evidence type="ECO:0000256" key="7">
    <source>
        <dbReference type="ARBA" id="ARBA00023136"/>
    </source>
</evidence>
<dbReference type="InterPro" id="IPR050402">
    <property type="entry name" value="OR51/52/56-like"/>
</dbReference>
<dbReference type="OrthoDB" id="6144443at2759"/>
<comment type="function">
    <text evidence="1">Odorant receptor.</text>
</comment>
<keyword evidence="3 10" id="KW-0716">Sensory transduction</keyword>
<dbReference type="Gene3D" id="1.20.1070.10">
    <property type="entry name" value="Rhodopsin 7-helix transmembrane proteins"/>
    <property type="match status" value="1"/>
</dbReference>
<evidence type="ECO:0000313" key="12">
    <source>
        <dbReference type="Proteomes" id="UP000189705"/>
    </source>
</evidence>
<comment type="subcellular location">
    <subcellularLocation>
        <location evidence="10">Cell membrane</location>
        <topology evidence="10">Multi-pass membrane protein</topology>
    </subcellularLocation>
    <subcellularLocation>
        <location evidence="2">Membrane</location>
        <topology evidence="2">Multi-pass membrane protein</topology>
    </subcellularLocation>
</comment>
<feature type="domain" description="G-protein coupled receptors family 1 profile" evidence="11">
    <location>
        <begin position="44"/>
        <end position="295"/>
    </location>
</feature>
<keyword evidence="4 9" id="KW-0812">Transmembrane</keyword>
<dbReference type="AlphaFoldDB" id="A0A1U7SAG1"/>
<dbReference type="PRINTS" id="PR00245">
    <property type="entry name" value="OLFACTORYR"/>
</dbReference>
<feature type="transmembrane region" description="Helical" evidence="10">
    <location>
        <begin position="275"/>
        <end position="297"/>
    </location>
</feature>
<evidence type="ECO:0000256" key="3">
    <source>
        <dbReference type="ARBA" id="ARBA00022606"/>
    </source>
</evidence>
<keyword evidence="8 9" id="KW-0807">Transducer</keyword>
<dbReference type="GO" id="GO:0004930">
    <property type="term" value="F:G protein-coupled receptor activity"/>
    <property type="evidence" value="ECO:0007669"/>
    <property type="project" value="UniProtKB-KW"/>
</dbReference>
<feature type="transmembrane region" description="Helical" evidence="10">
    <location>
        <begin position="200"/>
        <end position="219"/>
    </location>
</feature>
<dbReference type="eggNOG" id="ENOG502SHN8">
    <property type="taxonomic scope" value="Eukaryota"/>
</dbReference>
<dbReference type="GO" id="GO:0005886">
    <property type="term" value="C:plasma membrane"/>
    <property type="evidence" value="ECO:0007669"/>
    <property type="project" value="UniProtKB-SubCell"/>
</dbReference>
<feature type="transmembrane region" description="Helical" evidence="10">
    <location>
        <begin position="63"/>
        <end position="81"/>
    </location>
</feature>
<keyword evidence="9" id="KW-0675">Receptor</keyword>
<evidence type="ECO:0000256" key="10">
    <source>
        <dbReference type="RuleBase" id="RU363047"/>
    </source>
</evidence>
<evidence type="ECO:0000313" key="13">
    <source>
        <dbReference type="RefSeq" id="XP_006032157.1"/>
    </source>
</evidence>
<dbReference type="PROSITE" id="PS50262">
    <property type="entry name" value="G_PROTEIN_RECEP_F1_2"/>
    <property type="match status" value="1"/>
</dbReference>
<dbReference type="InterPro" id="IPR000725">
    <property type="entry name" value="Olfact_rcpt"/>
</dbReference>
<dbReference type="PANTHER" id="PTHR26450">
    <property type="entry name" value="OLFACTORY RECEPTOR 56B1-RELATED"/>
    <property type="match status" value="1"/>
</dbReference>
<dbReference type="PROSITE" id="PS00237">
    <property type="entry name" value="G_PROTEIN_RECEP_F1_1"/>
    <property type="match status" value="1"/>
</dbReference>
<evidence type="ECO:0000256" key="8">
    <source>
        <dbReference type="ARBA" id="ARBA00023224"/>
    </source>
</evidence>
<protein>
    <recommendedName>
        <fullName evidence="10">Olfactory receptor</fullName>
    </recommendedName>
</protein>
<evidence type="ECO:0000256" key="2">
    <source>
        <dbReference type="ARBA" id="ARBA00004141"/>
    </source>
</evidence>
<evidence type="ECO:0000256" key="9">
    <source>
        <dbReference type="RuleBase" id="RU000688"/>
    </source>
</evidence>
<evidence type="ECO:0000256" key="4">
    <source>
        <dbReference type="ARBA" id="ARBA00022692"/>
    </source>
</evidence>
<accession>A0A1U7SAG1</accession>
<evidence type="ECO:0000256" key="6">
    <source>
        <dbReference type="ARBA" id="ARBA00022989"/>
    </source>
</evidence>
<dbReference type="Proteomes" id="UP000189705">
    <property type="component" value="Unplaced"/>
</dbReference>